<organism evidence="7 8">
    <name type="scientific">Hermetia illucens</name>
    <name type="common">Black soldier fly</name>
    <dbReference type="NCBI Taxonomy" id="343691"/>
    <lineage>
        <taxon>Eukaryota</taxon>
        <taxon>Metazoa</taxon>
        <taxon>Ecdysozoa</taxon>
        <taxon>Arthropoda</taxon>
        <taxon>Hexapoda</taxon>
        <taxon>Insecta</taxon>
        <taxon>Pterygota</taxon>
        <taxon>Neoptera</taxon>
        <taxon>Endopterygota</taxon>
        <taxon>Diptera</taxon>
        <taxon>Brachycera</taxon>
        <taxon>Stratiomyomorpha</taxon>
        <taxon>Stratiomyidae</taxon>
        <taxon>Hermetiinae</taxon>
        <taxon>Hermetia</taxon>
    </lineage>
</organism>
<dbReference type="GO" id="GO:0046872">
    <property type="term" value="F:metal ion binding"/>
    <property type="evidence" value="ECO:0007669"/>
    <property type="project" value="UniProtKB-KW"/>
</dbReference>
<feature type="domain" description="PPM-type phosphatase" evidence="6">
    <location>
        <begin position="112"/>
        <end position="478"/>
    </location>
</feature>
<dbReference type="InterPro" id="IPR015655">
    <property type="entry name" value="PP2C"/>
</dbReference>
<evidence type="ECO:0000256" key="5">
    <source>
        <dbReference type="SAM" id="Phobius"/>
    </source>
</evidence>
<evidence type="ECO:0000256" key="3">
    <source>
        <dbReference type="ARBA" id="ARBA00022912"/>
    </source>
</evidence>
<dbReference type="Proteomes" id="UP000594454">
    <property type="component" value="Chromosome 1"/>
</dbReference>
<accession>A0A7R8YNR5</accession>
<keyword evidence="5" id="KW-0812">Transmembrane</keyword>
<protein>
    <recommendedName>
        <fullName evidence="6">PPM-type phosphatase domain-containing protein</fullName>
    </recommendedName>
</protein>
<keyword evidence="3 4" id="KW-0904">Protein phosphatase</keyword>
<dbReference type="InterPro" id="IPR000222">
    <property type="entry name" value="PP2C_BS"/>
</dbReference>
<dbReference type="OrthoDB" id="343114at2759"/>
<evidence type="ECO:0000313" key="8">
    <source>
        <dbReference type="Proteomes" id="UP000594454"/>
    </source>
</evidence>
<gene>
    <name evidence="7" type="ORF">HERILL_LOCUS3125</name>
</gene>
<dbReference type="PANTHER" id="PTHR47992">
    <property type="entry name" value="PROTEIN PHOSPHATASE"/>
    <property type="match status" value="1"/>
</dbReference>
<dbReference type="Gene3D" id="3.60.40.10">
    <property type="entry name" value="PPM-type phosphatase domain"/>
    <property type="match status" value="1"/>
</dbReference>
<dbReference type="PROSITE" id="PS51746">
    <property type="entry name" value="PPM_2"/>
    <property type="match status" value="1"/>
</dbReference>
<dbReference type="SUPFAM" id="SSF81606">
    <property type="entry name" value="PP2C-like"/>
    <property type="match status" value="1"/>
</dbReference>
<dbReference type="InParanoid" id="A0A7R8YNR5"/>
<dbReference type="GO" id="GO:0004722">
    <property type="term" value="F:protein serine/threonine phosphatase activity"/>
    <property type="evidence" value="ECO:0007669"/>
    <property type="project" value="InterPro"/>
</dbReference>
<evidence type="ECO:0000256" key="2">
    <source>
        <dbReference type="ARBA" id="ARBA00022801"/>
    </source>
</evidence>
<keyword evidence="2 4" id="KW-0378">Hydrolase</keyword>
<keyword evidence="8" id="KW-1185">Reference proteome</keyword>
<feature type="transmembrane region" description="Helical" evidence="5">
    <location>
        <begin position="20"/>
        <end position="39"/>
    </location>
</feature>
<reference evidence="7 8" key="1">
    <citation type="submission" date="2020-11" db="EMBL/GenBank/DDBJ databases">
        <authorList>
            <person name="Wallbank WR R."/>
            <person name="Pardo Diaz C."/>
            <person name="Kozak K."/>
            <person name="Martin S."/>
            <person name="Jiggins C."/>
            <person name="Moest M."/>
            <person name="Warren A I."/>
            <person name="Generalovic N T."/>
            <person name="Byers J.R.P. K."/>
            <person name="Montejo-Kovacevich G."/>
            <person name="Yen C E."/>
        </authorList>
    </citation>
    <scope>NUCLEOTIDE SEQUENCE [LARGE SCALE GENOMIC DNA]</scope>
</reference>
<dbReference type="SMART" id="SM00332">
    <property type="entry name" value="PP2Cc"/>
    <property type="match status" value="1"/>
</dbReference>
<dbReference type="InterPro" id="IPR036457">
    <property type="entry name" value="PPM-type-like_dom_sf"/>
</dbReference>
<keyword evidence="5" id="KW-1133">Transmembrane helix</keyword>
<proteinExistence type="inferred from homology"/>
<dbReference type="OMA" id="MMEMSAM"/>
<evidence type="ECO:0000259" key="6">
    <source>
        <dbReference type="PROSITE" id="PS51746"/>
    </source>
</evidence>
<feature type="transmembrane region" description="Helical" evidence="5">
    <location>
        <begin position="51"/>
        <end position="71"/>
    </location>
</feature>
<keyword evidence="1" id="KW-0479">Metal-binding</keyword>
<dbReference type="AlphaFoldDB" id="A0A7R8YNR5"/>
<dbReference type="CDD" id="cd00143">
    <property type="entry name" value="PP2Cc"/>
    <property type="match status" value="1"/>
</dbReference>
<dbReference type="PROSITE" id="PS01032">
    <property type="entry name" value="PPM_1"/>
    <property type="match status" value="1"/>
</dbReference>
<dbReference type="InterPro" id="IPR001932">
    <property type="entry name" value="PPM-type_phosphatase-like_dom"/>
</dbReference>
<keyword evidence="5" id="KW-0472">Membrane</keyword>
<evidence type="ECO:0000313" key="7">
    <source>
        <dbReference type="EMBL" id="CAD7079941.1"/>
    </source>
</evidence>
<dbReference type="EMBL" id="LR899009">
    <property type="protein sequence ID" value="CAD7079941.1"/>
    <property type="molecule type" value="Genomic_DNA"/>
</dbReference>
<evidence type="ECO:0000256" key="1">
    <source>
        <dbReference type="ARBA" id="ARBA00022723"/>
    </source>
</evidence>
<sequence length="504" mass="56385">MDDELEDKVLYQTFVSQMKLMSKFAVGVSSINSPLAYVWKLLRLYLLRPEVIFCGVILFILFLYLQAIDIWSRGLLGRLQATLGYTRQRANKLKLIDISHADKQAWEVNKSTCAAYALLGRRPRMEDRFVLDENISNNTGIAFFAIFDGHGGEFAADFAKDMLVPSLYNKIIETTNLLKSPSLLNEDNAFLRRRGSRREENPQISVHDENKENVPVSLRRKDSLRKAHSTMDDCARSNVPEKPTDVFTSQLNSLIRPLTKDNLLNVNNNTNILKPPPSLDAKCYIENGKINFGKMITDEVLATDYKLVEAAKKSTNVAGTTALIAIIQGTKLIVANVGDSRGVMCDLKGNAIPLSFDHKPQQVRERKRIHDAGGFISFRGVWRVAGILATSRALGDYPLKDKNLVIADPDILTFELNDHKPSFVILASDGLWDTFSNEEAVAYIKDHLHEHDFGAKSLTLQSYYRGSVDNITVIIISFKNGAYRVSSAATTPPVTNDKNLVSSK</sequence>
<comment type="similarity">
    <text evidence="4">Belongs to the PP2C family.</text>
</comment>
<dbReference type="FunFam" id="3.60.40.10:FF:000106">
    <property type="entry name" value="Uncharacterized protein, isoform A"/>
    <property type="match status" value="1"/>
</dbReference>
<evidence type="ECO:0000256" key="4">
    <source>
        <dbReference type="RuleBase" id="RU003465"/>
    </source>
</evidence>
<name>A0A7R8YNR5_HERIL</name>
<dbReference type="Pfam" id="PF00481">
    <property type="entry name" value="PP2C"/>
    <property type="match status" value="1"/>
</dbReference>
<dbReference type="FunCoup" id="A0A7R8YNR5">
    <property type="interactions" value="1279"/>
</dbReference>